<feature type="region of interest" description="Disordered" evidence="1">
    <location>
        <begin position="829"/>
        <end position="861"/>
    </location>
</feature>
<protein>
    <recommendedName>
        <fullName evidence="2">Fungal-type protein kinase domain-containing protein</fullName>
    </recommendedName>
</protein>
<feature type="region of interest" description="Disordered" evidence="1">
    <location>
        <begin position="1085"/>
        <end position="1108"/>
    </location>
</feature>
<dbReference type="InterPro" id="IPR040976">
    <property type="entry name" value="Pkinase_fungal"/>
</dbReference>
<dbReference type="OrthoDB" id="5584477at2759"/>
<dbReference type="InterPro" id="IPR011009">
    <property type="entry name" value="Kinase-like_dom_sf"/>
</dbReference>
<dbReference type="Pfam" id="PF17667">
    <property type="entry name" value="Pkinase_fungal"/>
    <property type="match status" value="2"/>
</dbReference>
<dbReference type="EMBL" id="KZ110594">
    <property type="protein sequence ID" value="OSX64559.1"/>
    <property type="molecule type" value="Genomic_DNA"/>
</dbReference>
<feature type="compositionally biased region" description="Acidic residues" evidence="1">
    <location>
        <begin position="835"/>
        <end position="844"/>
    </location>
</feature>
<dbReference type="GeneID" id="36329876"/>
<accession>A0A1X6N7D2</accession>
<dbReference type="PANTHER" id="PTHR38248">
    <property type="entry name" value="FUNK1 6"/>
    <property type="match status" value="1"/>
</dbReference>
<reference evidence="3 4" key="1">
    <citation type="submission" date="2017-04" db="EMBL/GenBank/DDBJ databases">
        <title>Genome Sequence of the Model Brown-Rot Fungus Postia placenta SB12.</title>
        <authorList>
            <consortium name="DOE Joint Genome Institute"/>
            <person name="Gaskell J."/>
            <person name="Kersten P."/>
            <person name="Larrondo L.F."/>
            <person name="Canessa P."/>
            <person name="Martinez D."/>
            <person name="Hibbett D."/>
            <person name="Schmoll M."/>
            <person name="Kubicek C.P."/>
            <person name="Martinez A.T."/>
            <person name="Yadav J."/>
            <person name="Master E."/>
            <person name="Magnuson J.K."/>
            <person name="James T."/>
            <person name="Yaver D."/>
            <person name="Berka R."/>
            <person name="Labutti K."/>
            <person name="Lipzen A."/>
            <person name="Aerts A."/>
            <person name="Barry K."/>
            <person name="Henrissat B."/>
            <person name="Blanchette R."/>
            <person name="Grigoriev I."/>
            <person name="Cullen D."/>
        </authorList>
    </citation>
    <scope>NUCLEOTIDE SEQUENCE [LARGE SCALE GENOMIC DNA]</scope>
    <source>
        <strain evidence="3 4">MAD-698-R-SB12</strain>
    </source>
</reference>
<feature type="region of interest" description="Disordered" evidence="1">
    <location>
        <begin position="1"/>
        <end position="41"/>
    </location>
</feature>
<evidence type="ECO:0000313" key="4">
    <source>
        <dbReference type="Proteomes" id="UP000194127"/>
    </source>
</evidence>
<feature type="region of interest" description="Disordered" evidence="1">
    <location>
        <begin position="407"/>
        <end position="430"/>
    </location>
</feature>
<sequence>MDSTAHSENSSNHQDIHPSPPPDETELAKNKTSPLKKTVATRQRYLTTGKIGEEDRPEFRYNLSDDMMPYFAEVEADGFLETHLPGEDFKHNARREPLRFNTELLKNNEREMAEEFVHVASPALKRGGSKPLVAKITADLPDSTESTGFGQGGKKRPDVVLYPNNKEAVKDYTLSKDDIEGLKQGRDKRKTFKNSKDQMEGSEYDFSRLARTCWSWVCVPVELKADHQQSAFGFGNDPNFLPGGRKRRGARGQLADYAARILQRQHLLFFFMIAITRNEARLMRWDRAGAIVTQPLDLRDPDQADKLLTFLYRLSRAKPEQRGCDRTVQRATKKEIDLMREAKDSIPQGDYRLKRLNLAMAEGWPVYKVLCREDDVVSVDAWRATSTNTDSASSTVPPPSLSLANIGSLSEDPDPFGPGTSSTARTASKARNRPAVHYRCFLICKHDFSSDSPIGRGTRGYLAYDMKTGKFVYLKDSWRVSTGNSEIKVYQRLHERGVENIATPICGGDVVDIDGTLHRTLAQKHNRKAEYIHCRLVVEEIGESILDYPTSKDLVAVMYGAITAHQQACEKAEVMHRDISEANMLMIPDPNSPYAGVTKRGILIDWDLCKSYAQLRHSAKQNNRSGTWQFMSALLLLRPGFKQHTIADDLESFMHVLNWICLRYHKTTHQGLQGHVSSVFDGPKKENPEDRTGGGEKIFLILTGTPSAILSEVSALKDLLRNLAKLCQAQYNATDLTPYAGLYPVDESAPASFYANRKVPGFGVPGNMESSHKRVEDPAFSTHKQIVDAFEWALCGLAQHYPKKEDDKFAQFAKIDRSQYSVHSSFSGSKRYSEELGDGGDEEQPLAKKLRPARTNRQPSHTLGAIIENEATRDQPGMRDSSCMSGTRSIRHRVISAASHDELAVPMTMKNLRHSRKPAHCALSGLRTRVPARGDRRGVMSKWRFRILLSNHFLDGNGHQTYSHDLATLLNAGYVLLDIAPRSSDHSHEKLHRIIPHARPTLEVLTRTQHARLDKRRRRVLPIPPLKQILDRHLDGQRRRRVAGEADEVLVDALPRQGGRAAAELVQVHFRELDVDADRGEREMAHPVEDDEDRVGIGRARGDGREDKDADPRDIVFVLYAELEVRHVTYQQPPCQPERDVVVCAADTQALQNLLGTIWAPGARGVVYVWQARQAGHDRVAAREAKERAARPVDANSVKEVASKTNSAGQTYTVKVDPVLKGMNAGPEAGSRFEPAEMLSASVGFALSERCLPSVKLESMQSGLSYEGIEMIHSYQRSFIFTFS</sequence>
<proteinExistence type="predicted"/>
<evidence type="ECO:0000259" key="2">
    <source>
        <dbReference type="Pfam" id="PF17667"/>
    </source>
</evidence>
<gene>
    <name evidence="3" type="ORF">POSPLADRAFT_1138597</name>
</gene>
<evidence type="ECO:0000256" key="1">
    <source>
        <dbReference type="SAM" id="MobiDB-lite"/>
    </source>
</evidence>
<dbReference type="Proteomes" id="UP000194127">
    <property type="component" value="Unassembled WGS sequence"/>
</dbReference>
<name>A0A1X6N7D2_9APHY</name>
<evidence type="ECO:0000313" key="3">
    <source>
        <dbReference type="EMBL" id="OSX64559.1"/>
    </source>
</evidence>
<dbReference type="RefSeq" id="XP_024341353.1">
    <property type="nucleotide sequence ID" value="XM_024484927.1"/>
</dbReference>
<feature type="domain" description="Fungal-type protein kinase" evidence="2">
    <location>
        <begin position="246"/>
        <end position="387"/>
    </location>
</feature>
<dbReference type="Gene3D" id="1.10.510.10">
    <property type="entry name" value="Transferase(Phosphotransferase) domain 1"/>
    <property type="match status" value="1"/>
</dbReference>
<organism evidence="3 4">
    <name type="scientific">Postia placenta MAD-698-R-SB12</name>
    <dbReference type="NCBI Taxonomy" id="670580"/>
    <lineage>
        <taxon>Eukaryota</taxon>
        <taxon>Fungi</taxon>
        <taxon>Dikarya</taxon>
        <taxon>Basidiomycota</taxon>
        <taxon>Agaricomycotina</taxon>
        <taxon>Agaricomycetes</taxon>
        <taxon>Polyporales</taxon>
        <taxon>Adustoporiaceae</taxon>
        <taxon>Rhodonia</taxon>
    </lineage>
</organism>
<dbReference type="SUPFAM" id="SSF56112">
    <property type="entry name" value="Protein kinase-like (PK-like)"/>
    <property type="match status" value="1"/>
</dbReference>
<keyword evidence="4" id="KW-1185">Reference proteome</keyword>
<feature type="compositionally biased region" description="Polar residues" evidence="1">
    <location>
        <begin position="1"/>
        <end position="13"/>
    </location>
</feature>
<feature type="compositionally biased region" description="Polar residues" evidence="1">
    <location>
        <begin position="30"/>
        <end position="41"/>
    </location>
</feature>
<feature type="domain" description="Fungal-type protein kinase" evidence="2">
    <location>
        <begin position="448"/>
        <end position="661"/>
    </location>
</feature>
<dbReference type="PANTHER" id="PTHR38248:SF2">
    <property type="entry name" value="FUNK1 11"/>
    <property type="match status" value="1"/>
</dbReference>